<name>A0A8S5T984_9CAUD</name>
<dbReference type="EMBL" id="BK032778">
    <property type="protein sequence ID" value="DAF59893.1"/>
    <property type="molecule type" value="Genomic_DNA"/>
</dbReference>
<accession>A0A8S5T984</accession>
<organism evidence="1">
    <name type="scientific">Siphoviridae sp. ctwDi18</name>
    <dbReference type="NCBI Taxonomy" id="2827970"/>
    <lineage>
        <taxon>Viruses</taxon>
        <taxon>Duplodnaviria</taxon>
        <taxon>Heunggongvirae</taxon>
        <taxon>Uroviricota</taxon>
        <taxon>Caudoviricetes</taxon>
    </lineage>
</organism>
<reference evidence="1" key="1">
    <citation type="journal article" date="2021" name="Proc. Natl. Acad. Sci. U.S.A.">
        <title>A Catalog of Tens of Thousands of Viruses from Human Metagenomes Reveals Hidden Associations with Chronic Diseases.</title>
        <authorList>
            <person name="Tisza M.J."/>
            <person name="Buck C.B."/>
        </authorList>
    </citation>
    <scope>NUCLEOTIDE SEQUENCE</scope>
    <source>
        <strain evidence="1">CtwDi18</strain>
    </source>
</reference>
<proteinExistence type="predicted"/>
<protein>
    <submittedName>
        <fullName evidence="1">Uncharacterized protein</fullName>
    </submittedName>
</protein>
<sequence length="41" mass="4789">MPVVRTKKGYKWGTTGKVYPTKKEALKQGRAIEVNKRRKKK</sequence>
<evidence type="ECO:0000313" key="1">
    <source>
        <dbReference type="EMBL" id="DAF59893.1"/>
    </source>
</evidence>